<dbReference type="Pfam" id="PF13365">
    <property type="entry name" value="Trypsin_2"/>
    <property type="match status" value="1"/>
</dbReference>
<keyword evidence="6" id="KW-1185">Reference proteome</keyword>
<dbReference type="Pfam" id="PF17820">
    <property type="entry name" value="PDZ_6"/>
    <property type="match status" value="1"/>
</dbReference>
<dbReference type="GO" id="GO:0006508">
    <property type="term" value="P:proteolysis"/>
    <property type="evidence" value="ECO:0007669"/>
    <property type="project" value="UniProtKB-KW"/>
</dbReference>
<dbReference type="EMBL" id="FOEP01000002">
    <property type="protein sequence ID" value="SEP75879.1"/>
    <property type="molecule type" value="Genomic_DNA"/>
</dbReference>
<dbReference type="RefSeq" id="WP_090268180.1">
    <property type="nucleotide sequence ID" value="NZ_FOEP01000002.1"/>
</dbReference>
<accession>A0A1H9AGU4</accession>
<sequence>MPLVLPLLRSALFAPLSHRPLLRLVPLLAFCITALSVAAQGAGAAPALSTPLEATLVVYSDDGDEKFLGSAFLWRDGTVAVTNAHVVGARRQVILRTGSGAVMVARVVALDKARDVAVIAVPGAVLGAGLSPAQAPPLLGDEVYALGAPLQAGSSVTRGIVSALARQVNPAVPVRLIQHDAAVNPGSSGGPLLNAAGRVLGLNSQIADGSRLFVGIGYAIPVAVVVRVIAGDLAPVPVLGLSTRPVDRRIAQALGIEKAGLLVEDATPGGLAGQAGLRPGDVILRAGGAGIVASGDLAMAIDAAACRDTPLDLWRAGEKLRLMLRCAAQSSIGFETEDGTARGVAIIRAYDLPGLGIGLAADGVTITALTPASPAYLAGLDMGDRVLAVNGRAAQAATLATLKITQPVLFLVRRATGRTLHVTVDPWSNGAPLRPLGGANALDPAVVIF</sequence>
<dbReference type="PRINTS" id="PR00834">
    <property type="entry name" value="PROTEASES2C"/>
</dbReference>
<evidence type="ECO:0000256" key="3">
    <source>
        <dbReference type="ARBA" id="ARBA00022801"/>
    </source>
</evidence>
<dbReference type="Gene3D" id="2.30.42.10">
    <property type="match status" value="2"/>
</dbReference>
<dbReference type="GO" id="GO:0004252">
    <property type="term" value="F:serine-type endopeptidase activity"/>
    <property type="evidence" value="ECO:0007669"/>
    <property type="project" value="InterPro"/>
</dbReference>
<proteinExistence type="inferred from homology"/>
<organism evidence="5 6">
    <name type="scientific">Thalassovita taeanensis</name>
    <dbReference type="NCBI Taxonomy" id="657014"/>
    <lineage>
        <taxon>Bacteria</taxon>
        <taxon>Pseudomonadati</taxon>
        <taxon>Pseudomonadota</taxon>
        <taxon>Alphaproteobacteria</taxon>
        <taxon>Rhodobacterales</taxon>
        <taxon>Roseobacteraceae</taxon>
        <taxon>Thalassovita</taxon>
    </lineage>
</organism>
<dbReference type="SMART" id="SM00228">
    <property type="entry name" value="PDZ"/>
    <property type="match status" value="2"/>
</dbReference>
<feature type="domain" description="PDZ" evidence="4">
    <location>
        <begin position="225"/>
        <end position="291"/>
    </location>
</feature>
<dbReference type="AlphaFoldDB" id="A0A1H9AGU4"/>
<evidence type="ECO:0000256" key="1">
    <source>
        <dbReference type="ARBA" id="ARBA00010541"/>
    </source>
</evidence>
<dbReference type="PROSITE" id="PS50106">
    <property type="entry name" value="PDZ"/>
    <property type="match status" value="2"/>
</dbReference>
<keyword evidence="2 5" id="KW-0645">Protease</keyword>
<dbReference type="PANTHER" id="PTHR43343:SF3">
    <property type="entry name" value="PROTEASE DO-LIKE 8, CHLOROPLASTIC"/>
    <property type="match status" value="1"/>
</dbReference>
<gene>
    <name evidence="5" type="ORF">SAMN04488092_102133</name>
</gene>
<dbReference type="SUPFAM" id="SSF50494">
    <property type="entry name" value="Trypsin-like serine proteases"/>
    <property type="match status" value="1"/>
</dbReference>
<evidence type="ECO:0000259" key="4">
    <source>
        <dbReference type="PROSITE" id="PS50106"/>
    </source>
</evidence>
<dbReference type="SUPFAM" id="SSF50156">
    <property type="entry name" value="PDZ domain-like"/>
    <property type="match status" value="2"/>
</dbReference>
<reference evidence="5 6" key="1">
    <citation type="submission" date="2016-10" db="EMBL/GenBank/DDBJ databases">
        <authorList>
            <person name="de Groot N.N."/>
        </authorList>
    </citation>
    <scope>NUCLEOTIDE SEQUENCE [LARGE SCALE GENOMIC DNA]</scope>
    <source>
        <strain evidence="5 6">DSM 22007</strain>
    </source>
</reference>
<evidence type="ECO:0000256" key="2">
    <source>
        <dbReference type="ARBA" id="ARBA00022670"/>
    </source>
</evidence>
<keyword evidence="3" id="KW-0378">Hydrolase</keyword>
<dbReference type="STRING" id="657014.SAMN04488092_102133"/>
<dbReference type="InterPro" id="IPR001478">
    <property type="entry name" value="PDZ"/>
</dbReference>
<dbReference type="InterPro" id="IPR036034">
    <property type="entry name" value="PDZ_sf"/>
</dbReference>
<comment type="similarity">
    <text evidence="1">Belongs to the peptidase S1C family.</text>
</comment>
<dbReference type="Gene3D" id="2.40.10.10">
    <property type="entry name" value="Trypsin-like serine proteases"/>
    <property type="match status" value="2"/>
</dbReference>
<dbReference type="Proteomes" id="UP000198634">
    <property type="component" value="Unassembled WGS sequence"/>
</dbReference>
<dbReference type="PANTHER" id="PTHR43343">
    <property type="entry name" value="PEPTIDASE S12"/>
    <property type="match status" value="1"/>
</dbReference>
<dbReference type="InterPro" id="IPR041489">
    <property type="entry name" value="PDZ_6"/>
</dbReference>
<dbReference type="InterPro" id="IPR001940">
    <property type="entry name" value="Peptidase_S1C"/>
</dbReference>
<feature type="domain" description="PDZ" evidence="4">
    <location>
        <begin position="343"/>
        <end position="426"/>
    </location>
</feature>
<dbReference type="InterPro" id="IPR009003">
    <property type="entry name" value="Peptidase_S1_PA"/>
</dbReference>
<evidence type="ECO:0000313" key="5">
    <source>
        <dbReference type="EMBL" id="SEP75879.1"/>
    </source>
</evidence>
<dbReference type="InterPro" id="IPR043504">
    <property type="entry name" value="Peptidase_S1_PA_chymotrypsin"/>
</dbReference>
<evidence type="ECO:0000313" key="6">
    <source>
        <dbReference type="Proteomes" id="UP000198634"/>
    </source>
</evidence>
<dbReference type="OrthoDB" id="9758917at2"/>
<name>A0A1H9AGU4_9RHOB</name>
<dbReference type="InterPro" id="IPR051201">
    <property type="entry name" value="Chloro_Bact_Ser_Proteases"/>
</dbReference>
<protein>
    <submittedName>
        <fullName evidence="5">Serine protease Do</fullName>
    </submittedName>
</protein>